<dbReference type="Proteomes" id="UP001500503">
    <property type="component" value="Unassembled WGS sequence"/>
</dbReference>
<comment type="caution">
    <text evidence="2">The sequence shown here is derived from an EMBL/GenBank/DDBJ whole genome shotgun (WGS) entry which is preliminary data.</text>
</comment>
<gene>
    <name evidence="2" type="ORF">GCM10023191_041490</name>
</gene>
<evidence type="ECO:0000256" key="1">
    <source>
        <dbReference type="SAM" id="MobiDB-lite"/>
    </source>
</evidence>
<protein>
    <submittedName>
        <fullName evidence="2">Uncharacterized protein</fullName>
    </submittedName>
</protein>
<evidence type="ECO:0000313" key="3">
    <source>
        <dbReference type="Proteomes" id="UP001500503"/>
    </source>
</evidence>
<organism evidence="2 3">
    <name type="scientific">Actinoallomurus oryzae</name>
    <dbReference type="NCBI Taxonomy" id="502180"/>
    <lineage>
        <taxon>Bacteria</taxon>
        <taxon>Bacillati</taxon>
        <taxon>Actinomycetota</taxon>
        <taxon>Actinomycetes</taxon>
        <taxon>Streptosporangiales</taxon>
        <taxon>Thermomonosporaceae</taxon>
        <taxon>Actinoallomurus</taxon>
    </lineage>
</organism>
<evidence type="ECO:0000313" key="2">
    <source>
        <dbReference type="EMBL" id="GAA4497652.1"/>
    </source>
</evidence>
<feature type="region of interest" description="Disordered" evidence="1">
    <location>
        <begin position="1"/>
        <end position="45"/>
    </location>
</feature>
<reference evidence="3" key="1">
    <citation type="journal article" date="2019" name="Int. J. Syst. Evol. Microbiol.">
        <title>The Global Catalogue of Microorganisms (GCM) 10K type strain sequencing project: providing services to taxonomists for standard genome sequencing and annotation.</title>
        <authorList>
            <consortium name="The Broad Institute Genomics Platform"/>
            <consortium name="The Broad Institute Genome Sequencing Center for Infectious Disease"/>
            <person name="Wu L."/>
            <person name="Ma J."/>
        </authorList>
    </citation>
    <scope>NUCLEOTIDE SEQUENCE [LARGE SCALE GENOMIC DNA]</scope>
    <source>
        <strain evidence="3">JCM 17933</strain>
    </source>
</reference>
<sequence length="45" mass="5265">MYVGAAWRTQERPDKDSEPDRVRVGEHRESPKGMMQVAAYRMDRA</sequence>
<accession>A0ABP8Q4U6</accession>
<keyword evidence="3" id="KW-1185">Reference proteome</keyword>
<dbReference type="EMBL" id="BAABHF010000022">
    <property type="protein sequence ID" value="GAA4497652.1"/>
    <property type="molecule type" value="Genomic_DNA"/>
</dbReference>
<proteinExistence type="predicted"/>
<name>A0ABP8Q4U6_9ACTN</name>
<feature type="compositionally biased region" description="Basic and acidic residues" evidence="1">
    <location>
        <begin position="9"/>
        <end position="31"/>
    </location>
</feature>